<dbReference type="FunFam" id="3.30.300.30:FF:000015">
    <property type="entry name" value="Nonribosomal peptide synthase SidD"/>
    <property type="match status" value="1"/>
</dbReference>
<feature type="domain" description="Carrier" evidence="6">
    <location>
        <begin position="3290"/>
        <end position="3363"/>
    </location>
</feature>
<dbReference type="Pfam" id="PF00550">
    <property type="entry name" value="PP-binding"/>
    <property type="match status" value="6"/>
</dbReference>
<dbReference type="SUPFAM" id="SSF56801">
    <property type="entry name" value="Acetyl-CoA synthetase-like"/>
    <property type="match status" value="2"/>
</dbReference>
<dbReference type="PANTHER" id="PTHR45527">
    <property type="entry name" value="NONRIBOSOMAL PEPTIDE SYNTHETASE"/>
    <property type="match status" value="1"/>
</dbReference>
<evidence type="ECO:0000256" key="2">
    <source>
        <dbReference type="ARBA" id="ARBA00022450"/>
    </source>
</evidence>
<keyword evidence="3" id="KW-0597">Phosphoprotein</keyword>
<dbReference type="InterPro" id="IPR006162">
    <property type="entry name" value="Ppantetheine_attach_site"/>
</dbReference>
<dbReference type="OrthoDB" id="416786at2759"/>
<dbReference type="GO" id="GO:0016874">
    <property type="term" value="F:ligase activity"/>
    <property type="evidence" value="ECO:0007669"/>
    <property type="project" value="UniProtKB-KW"/>
</dbReference>
<dbReference type="RefSeq" id="XP_033594572.1">
    <property type="nucleotide sequence ID" value="XM_033730146.1"/>
</dbReference>
<dbReference type="GO" id="GO:0043041">
    <property type="term" value="P:amino acid activation for nonribosomal peptide biosynthetic process"/>
    <property type="evidence" value="ECO:0007669"/>
    <property type="project" value="TreeGrafter"/>
</dbReference>
<dbReference type="Gene3D" id="3.30.559.10">
    <property type="entry name" value="Chloramphenicol acetyltransferase-like domain"/>
    <property type="match status" value="6"/>
</dbReference>
<dbReference type="Proteomes" id="UP000799767">
    <property type="component" value="Unassembled WGS sequence"/>
</dbReference>
<dbReference type="SUPFAM" id="SSF52777">
    <property type="entry name" value="CoA-dependent acyltransferases"/>
    <property type="match status" value="12"/>
</dbReference>
<dbReference type="SUPFAM" id="SSF47336">
    <property type="entry name" value="ACP-like"/>
    <property type="match status" value="6"/>
</dbReference>
<proteinExistence type="inferred from homology"/>
<dbReference type="InterPro" id="IPR045851">
    <property type="entry name" value="AMP-bd_C_sf"/>
</dbReference>
<feature type="domain" description="Carrier" evidence="6">
    <location>
        <begin position="1665"/>
        <end position="1741"/>
    </location>
</feature>
<dbReference type="CDD" id="cd19542">
    <property type="entry name" value="CT_NRPS-like"/>
    <property type="match status" value="1"/>
</dbReference>
<dbReference type="PROSITE" id="PS00455">
    <property type="entry name" value="AMP_BINDING"/>
    <property type="match status" value="2"/>
</dbReference>
<evidence type="ECO:0000313" key="7">
    <source>
        <dbReference type="EMBL" id="KAF2488003.1"/>
    </source>
</evidence>
<evidence type="ECO:0000256" key="3">
    <source>
        <dbReference type="ARBA" id="ARBA00022553"/>
    </source>
</evidence>
<sequence>MIPSDVAFVSELPYLDSGKVNRKALQQIYEHSCTLLPQRAPPNGVSSGRIDQIIDSVNEVLQVAVDANTPLASIGLDSLSSIRLASHLRKKGFAQVDAIALLESQTVIDIERGLMDAETAASAGFPPGFSNSEPSKLRHMVLGSPEVHKRSQQIEGVYAPTPVQLAMFHETARDSQRYCNWIELSVRGHSIDEVQHAWKELEKHHALLRAGFLPIDNSSTGYAIIVWKPNQTLQTQQHRNTTRDFHIETEEDMLRPCMVQFVETDNEVRILIQIHHAFYDQWSVDILRRNIAALLDGRDPSPAPSFQTVSEYVGRMQANAASPSSLHFFKDLLQDFVHTPLPMMSGVKAAPALQRTPWRGLVDDLAGVRKKAQTLGYSAHIIFQAAMTLLLGYYTGSIDVTYGVVFSGRHLPVNGIEGIFGPCLATLPFRIDWTTTQTRSDLLRLIQQRNREMQKRSLTPLSLIQQGQNRASEGRLFDTLFVWQETSFSSEEANQNVAEVDSADHHEFNLVLEFEPANDTIQARATYQQALITLDQVEVLLAQVRHTVHEILDQPQGLIGDLASSLPYSLLSISNAPPSSCIEEYDLIGAIREQAARAPTSPALLFARSIGENEADADALTYDELDCRSNQLARFLQLCGVLSDDLVCICMDKSIDMYVAIIATLKAGAGYVPLVPSTPAARISSILNQANVKFCLCDGDTMKIFEDNETPSCIKLPDLDLSTVGSGPVVSSATGSALAYVVFTSGSTGTPKGVAVTRDNLLSNLRALQELYNAKPGDRLLQACSQAFDVSVFEIFFAFFTGMCLCSARHDVLFYDFEASIRGLQISHLSLTPTVAALVDPANVPSVRFLVTAGEGVTDLVHRRWAGKGLHQGYGPSETTNICTVNMHTSQRDAINNVGRPLRNTSAFVVAIDAPFEILPAGAFGEFAFGGEQVFRGYVGLDALNSKQIIHHPTYGRIYRSGDIGRLLHDGTLLISGRLDDQVKLRGNRIELGEISAVLLEHQDVHDCAVTLIENETNVQSLAAFIVPKQAHAKALDETELVAPTAFQIPELFDHLSDALPQYMVPDIILPLTALPRTSQGKLNRRYLRSFLDGLDQQTKAAFSRGSTEPEDSADWTETELNIAEVLRECLEISDANIGRKQSLVSLGLNSLSAMGFAKRLSARLGTRVDVSAVLRNPSIDRLARALNTQTVAVPDDNSTQLVGLLPAGLVDEVRQTCAVSESDLDCILPCTPLQEAMLSAETSDAPLTYSNSLRLGVTGDLGNLKRCWSKMMSRHAILRTSFFATTDPAYPFVQIVRKHLDLPWEDFSHPNVVHNGNVTGKERPNIACGAMSSSKPFHISAETSSHGIALTLRMHHAIYDGLSMSFLLQEIENAYHGRLLPPQPSAIPFLREVQAQRGDDALSFWRGQVNDFQPAPFPLLEPSAPLDELQLKHTTTISQSDVESYCKRYNVSTQAVFQTAISKVLRNFQNTQDVCFGNVVSGRTLSVDGIEELVMPCFNTVPVRVQISTGATNLDLVQKLNSHNIDMLDYQLAPLRRIQAMSRLPSKRLFDCLLILQPPSFKLDNSIWNVEADTGAMDLPLVFEVCPKVGRYQVVLHFSQQYFSQQLAHSIVQTFDASLVSCTGYPHGLVKDIAEFDCAAVEGILNRDDTPSTAKQMLNGADDHEWTETEAAIRHAFAQLSRTSPDSIHKDTAMYQLGLDSLNAPQVAHRLRSQGFEVDAADVMESPTPSSLAILIKDRGQRQKSVGIDLLAFDQQWRQTIIQCAETVNDEVEAILPCTSLQGGMLAQSVHANGKLYINHVTYEVPQSSSLADVQTAWDIVRKRHQILRMGFVQLQNVQHPFAMLIRHSEALSMPWCEAPEGDTIDDIERQSNVEIMKSLRTQPWRITVHGEEGNNRMTLSIHHALYDADGLELILSELAMAITHTSMRPSSNIDSMVGAVLAAEIDRDDHAAKFWRDKLHAPSFYKFPDLTPEVVETGEMRSVDLACQTSTLAIQQFCKHRSATIQAVGQTVWAQLLSAYTGDDSVTFGTVFSGAPGNGHGMRSFPSITTVPVPCMITDRPFDVLQTMVEFNASAWRHRFFPLSEIQRVADRTNRELFDTVFAYQKSKSALNASTWTIIRETASAEYCASLELEAPEHGQIMLRLTFDTKRIPSDHAQIILRQYDRLLSTLLQIEPPNATSLDSIWSQIPPNQRSLPSNTTLLHEKLEHSVSMHGGRPALEFIYGTRVGHTFSKVWSYAQFDEAANQVAHLIEQSGVPKGAIVAVCMEKCPEASFAFAGISKAGCAFLAVDPGLPESRLQFILEDSNSQILFGDMIESPTSLPAGVKYVKLDEKALTGMSKTPVIDRSVSPDSICYVLYTSGTTGTPKGCEITHENAVQAMLAFEILFTGRWNDSSRWLQFASYWFDVSVLEQFWSWGVGITVVGASRDLVLTDIPGFIRDCGITHIDLTPSLARLVHPDDVPSLWNGVFITGGEALKQDIIDHWGPKHTVANGYGPSEATIGVTMNPFIGPNAKPSNIGRQFENVGTFVLRPGSEDVVMRGCVGELCVSGKLVGKGYLNRPDLTAKSFPMLAQSNERIYRTGDLVRMLADGSFAFIGRQDTQAKLRGQRLEIAEIDNVIQQSSEDITNVVSLVMKNEGGAEMLLSFLVTDSEQTSNELLLETSSARLQLVQTAKHACSRFLPGYMVPTHIIPIPFLPLTVNNKVDSKRIEAFFKTLSRRDLQQLQTTRSLNRPLSDGEAAICACLQELLSMGDGQVSATDNLFSLGLSSISAISLATALKRAGFESASPAVVMRNPTVESLSQALSSSPPDSSNEAAAKQAALSIAAFGRRYAHVAARELSVASDAFEVVLPCTPLQQGLIVESLKDEARPYFNTFLYELGDVNIATLKNAWRKLSVSTQILRARFVDTDEGYVQAILCRADPEVFEWQSLPVKLTTFVDEQKQQWIAQNKSEIVKPFQVHLVNAGGQQAMAVFIHHALYDGISFDLLVEELGRIYHQGESDSSAPTFSTALHYGPLQSIPDAETFWRQRLLESKQISLHPNSSDKPQSSVVASFALDYTSQAESVRKRLGVSHQALLQSCFEIALSQLAPSVQIYGTVVSGRSIGLDGADRVRGPMFNTLPQSVSVQMALTIEDHIRHCHRANVNTMPFQHTPLRDIRKWCGMHSADRLFDALFIFQHRQTSLNNDLFRAVQTAPRADYPLTCEIELTDESSLNVTLLAQSQFFEIDDLHAFEQHLRKAYTCLCSETDESLRDTFELVERNASDLLQNTDDTFTEHLNGVHGFKWNDAACHVRSVLADLSGASVNDIDEHSSIFALGLDSIDAVKLSSRLRHAGLHISFSKLLQAQTIPRILQLSEDQVTAPEANGEMSRMQSLLQELRSSSLVPSASSQDVEAIWPTTPNQEALLADMVRTDFTEYFSHDILQLHPNTDTDRLKHAWTSVVSASPILRTSFFEVSASNIDIVFAQVVHRNWAPRFGDHTLDNLEEVHQIFDAVRRDVLLNFQSTPSLRINFVTIQPHRYMVVSLAHAQYDGHSLALLHEDVHQAYAGHLQPRPSYDAFIADSLDAVTPAAMRYWSAMLEGSRPCRLPGTESIESSFKTYRSERQCKVPAREARSFCQSQNISLQALTETAWALTLAHYTHCLDVVFGVVLACRDSEEAASVAFPMMNTVTMRSSLHGSRLQMLRYTQSVITERTQYQRTPLRNILASARRNEEDGDLDSAGVLFDTLFIYQSKPTSAEREPSLYTSISGKSDVEYRLAVEVEVVDKQLVLRAAGKSNVFDDAGTARLLQALDDILQSLTSSPHESTVQFSQGSVSVCGLEPFVNLSDKQTRAPGRHHEPLDTPALDAATSELALKIVQVLADVSKIEATEISQDSAIESIGIDSISAIKVASLLRKESIDLSVSQIMRAKSASRMALLMQTKEERGPSSSDMSSTEIISEAVSPCQPHDIAARLGTTVENIESLLPATAGQIYMLSIWQKTGGQLFHPTFDYQLHTKLGLDRVKQAWAILVDRQPILRTAFCSTGTIDMPILQVVLHDTPDAFFVEDDHISHVHQPFVVLQAIPNSKGFLLRLRIHHALYDAVSLPILMEEFECLLVRSSPPRALLTFGDFVALSVTPKTRQLQRDFWTRYLQSARVVELPQPSVVGPQTRVEVFHPALFTDVPSLEHRVRQEGLSTQAVLFAAYAKVYLQFADIKNGGEGQGDGDVVLGIYLSNRSHLTNLDALPAPTLNLVPLLVRSARDKSALELAKQVQRDLEEITTVENSTAGLGRVYEWSGIRPDTFVNFLKLPEHVRRADDRVEEDIEKQTVLRALDDRRLKERREVVAAPSGRFELPPALEDFAAEPAYQVSGADASKAEQGANDAQHSIDVEMTITDAGLDVGLFCPEEMLGLDQAEEAIGELKRVLEQVC</sequence>
<dbReference type="InterPro" id="IPR020806">
    <property type="entry name" value="PKS_PP-bd"/>
</dbReference>
<keyword evidence="2" id="KW-0596">Phosphopantetheine</keyword>
<dbReference type="Gene3D" id="3.30.300.30">
    <property type="match status" value="2"/>
</dbReference>
<dbReference type="InterPro" id="IPR009081">
    <property type="entry name" value="PP-bd_ACP"/>
</dbReference>
<evidence type="ECO:0000256" key="5">
    <source>
        <dbReference type="ARBA" id="ARBA00029454"/>
    </source>
</evidence>
<dbReference type="Pfam" id="PF00668">
    <property type="entry name" value="Condensation"/>
    <property type="match status" value="6"/>
</dbReference>
<accession>A0A6A6Q8N3</accession>
<dbReference type="GO" id="GO:0031169">
    <property type="term" value="P:ferrichrome biosynthetic process"/>
    <property type="evidence" value="ECO:0007669"/>
    <property type="project" value="UniProtKB-ARBA"/>
</dbReference>
<evidence type="ECO:0000259" key="6">
    <source>
        <dbReference type="PROSITE" id="PS50075"/>
    </source>
</evidence>
<dbReference type="CDD" id="cd05918">
    <property type="entry name" value="A_NRPS_SidN3_like"/>
    <property type="match status" value="1"/>
</dbReference>
<feature type="domain" description="Carrier" evidence="6">
    <location>
        <begin position="1114"/>
        <end position="1191"/>
    </location>
</feature>
<feature type="domain" description="Carrier" evidence="6">
    <location>
        <begin position="44"/>
        <end position="118"/>
    </location>
</feature>
<dbReference type="SMART" id="SM00823">
    <property type="entry name" value="PKS_PP"/>
    <property type="match status" value="6"/>
</dbReference>
<dbReference type="FunFam" id="3.40.50.980:FF:000001">
    <property type="entry name" value="Non-ribosomal peptide synthetase"/>
    <property type="match status" value="1"/>
</dbReference>
<gene>
    <name evidence="7" type="ORF">BDY17DRAFT_22622</name>
</gene>
<dbReference type="EMBL" id="MU001631">
    <property type="protein sequence ID" value="KAF2488003.1"/>
    <property type="molecule type" value="Genomic_DNA"/>
</dbReference>
<comment type="similarity">
    <text evidence="5">Belongs to the NRP synthetase family.</text>
</comment>
<keyword evidence="8" id="KW-1185">Reference proteome</keyword>
<dbReference type="InterPro" id="IPR010071">
    <property type="entry name" value="AA_adenyl_dom"/>
</dbReference>
<dbReference type="FunFam" id="3.40.50.12780:FF:000024">
    <property type="entry name" value="Nonribosomal siderophore peptide synthase SidC"/>
    <property type="match status" value="2"/>
</dbReference>
<feature type="domain" description="Carrier" evidence="6">
    <location>
        <begin position="2735"/>
        <end position="2812"/>
    </location>
</feature>
<dbReference type="GO" id="GO:0010106">
    <property type="term" value="P:cellular response to iron ion starvation"/>
    <property type="evidence" value="ECO:0007669"/>
    <property type="project" value="UniProtKB-ARBA"/>
</dbReference>
<dbReference type="InterPro" id="IPR000873">
    <property type="entry name" value="AMP-dep_synth/lig_dom"/>
</dbReference>
<dbReference type="CDD" id="cd05930">
    <property type="entry name" value="A_NRPS"/>
    <property type="match status" value="1"/>
</dbReference>
<dbReference type="Pfam" id="PF13193">
    <property type="entry name" value="AMP-binding_C"/>
    <property type="match status" value="1"/>
</dbReference>
<dbReference type="FunFam" id="3.30.300.30:FF:000033">
    <property type="entry name" value="Nonribosomal siderophore peptide synthase SidC"/>
    <property type="match status" value="1"/>
</dbReference>
<feature type="domain" description="Carrier" evidence="6">
    <location>
        <begin position="3852"/>
        <end position="3928"/>
    </location>
</feature>
<dbReference type="InterPro" id="IPR042099">
    <property type="entry name" value="ANL_N_sf"/>
</dbReference>
<dbReference type="Gene3D" id="3.30.559.30">
    <property type="entry name" value="Nonribosomal peptide synthetase, condensation domain"/>
    <property type="match status" value="6"/>
</dbReference>
<keyword evidence="4" id="KW-0436">Ligase</keyword>
<dbReference type="NCBIfam" id="TIGR01733">
    <property type="entry name" value="AA-adenyl-dom"/>
    <property type="match status" value="2"/>
</dbReference>
<protein>
    <submittedName>
        <fullName evidence="7">Putative Non-ribosomal peptide synthetase</fullName>
    </submittedName>
</protein>
<dbReference type="GO" id="GO:0005737">
    <property type="term" value="C:cytoplasm"/>
    <property type="evidence" value="ECO:0007669"/>
    <property type="project" value="TreeGrafter"/>
</dbReference>
<comment type="pathway">
    <text evidence="1">Siderophore biosynthesis.</text>
</comment>
<dbReference type="InterPro" id="IPR023213">
    <property type="entry name" value="CAT-like_dom_sf"/>
</dbReference>
<dbReference type="InterPro" id="IPR001242">
    <property type="entry name" value="Condensation_dom"/>
</dbReference>
<dbReference type="PANTHER" id="PTHR45527:SF1">
    <property type="entry name" value="FATTY ACID SYNTHASE"/>
    <property type="match status" value="1"/>
</dbReference>
<organism evidence="7 8">
    <name type="scientific">Neohortaea acidophila</name>
    <dbReference type="NCBI Taxonomy" id="245834"/>
    <lineage>
        <taxon>Eukaryota</taxon>
        <taxon>Fungi</taxon>
        <taxon>Dikarya</taxon>
        <taxon>Ascomycota</taxon>
        <taxon>Pezizomycotina</taxon>
        <taxon>Dothideomycetes</taxon>
        <taxon>Dothideomycetidae</taxon>
        <taxon>Mycosphaerellales</taxon>
        <taxon>Teratosphaeriaceae</taxon>
        <taxon>Neohortaea</taxon>
    </lineage>
</organism>
<reference evidence="7" key="1">
    <citation type="journal article" date="2020" name="Stud. Mycol.">
        <title>101 Dothideomycetes genomes: a test case for predicting lifestyles and emergence of pathogens.</title>
        <authorList>
            <person name="Haridas S."/>
            <person name="Albert R."/>
            <person name="Binder M."/>
            <person name="Bloem J."/>
            <person name="Labutti K."/>
            <person name="Salamov A."/>
            <person name="Andreopoulos B."/>
            <person name="Baker S."/>
            <person name="Barry K."/>
            <person name="Bills G."/>
            <person name="Bluhm B."/>
            <person name="Cannon C."/>
            <person name="Castanera R."/>
            <person name="Culley D."/>
            <person name="Daum C."/>
            <person name="Ezra D."/>
            <person name="Gonzalez J."/>
            <person name="Henrissat B."/>
            <person name="Kuo A."/>
            <person name="Liang C."/>
            <person name="Lipzen A."/>
            <person name="Lutzoni F."/>
            <person name="Magnuson J."/>
            <person name="Mondo S."/>
            <person name="Nolan M."/>
            <person name="Ohm R."/>
            <person name="Pangilinan J."/>
            <person name="Park H.-J."/>
            <person name="Ramirez L."/>
            <person name="Alfaro M."/>
            <person name="Sun H."/>
            <person name="Tritt A."/>
            <person name="Yoshinaga Y."/>
            <person name="Zwiers L.-H."/>
            <person name="Turgeon B."/>
            <person name="Goodwin S."/>
            <person name="Spatafora J."/>
            <person name="Crous P."/>
            <person name="Grigoriev I."/>
        </authorList>
    </citation>
    <scope>NUCLEOTIDE SEQUENCE</scope>
    <source>
        <strain evidence="7">CBS 113389</strain>
    </source>
</reference>
<dbReference type="PROSITE" id="PS00012">
    <property type="entry name" value="PHOSPHOPANTETHEINE"/>
    <property type="match status" value="3"/>
</dbReference>
<dbReference type="InterPro" id="IPR020845">
    <property type="entry name" value="AMP-binding_CS"/>
</dbReference>
<evidence type="ECO:0000256" key="4">
    <source>
        <dbReference type="ARBA" id="ARBA00022598"/>
    </source>
</evidence>
<dbReference type="Gene3D" id="1.10.1200.10">
    <property type="entry name" value="ACP-like"/>
    <property type="match status" value="5"/>
</dbReference>
<dbReference type="PROSITE" id="PS50075">
    <property type="entry name" value="CARRIER"/>
    <property type="match status" value="6"/>
</dbReference>
<evidence type="ECO:0000313" key="8">
    <source>
        <dbReference type="Proteomes" id="UP000799767"/>
    </source>
</evidence>
<dbReference type="GeneID" id="54471148"/>
<name>A0A6A6Q8N3_9PEZI</name>
<dbReference type="Pfam" id="PF00501">
    <property type="entry name" value="AMP-binding"/>
    <property type="match status" value="2"/>
</dbReference>
<dbReference type="GO" id="GO:0031177">
    <property type="term" value="F:phosphopantetheine binding"/>
    <property type="evidence" value="ECO:0007669"/>
    <property type="project" value="InterPro"/>
</dbReference>
<dbReference type="Gene3D" id="3.40.50.12780">
    <property type="entry name" value="N-terminal domain of ligase-like"/>
    <property type="match status" value="2"/>
</dbReference>
<dbReference type="InterPro" id="IPR036736">
    <property type="entry name" value="ACP-like_sf"/>
</dbReference>
<evidence type="ECO:0000256" key="1">
    <source>
        <dbReference type="ARBA" id="ARBA00004924"/>
    </source>
</evidence>
<dbReference type="InterPro" id="IPR025110">
    <property type="entry name" value="AMP-bd_C"/>
</dbReference>